<dbReference type="InParanoid" id="W3X3E4"/>
<dbReference type="Gene3D" id="3.40.50.720">
    <property type="entry name" value="NAD(P)-binding Rossmann-like Domain"/>
    <property type="match status" value="1"/>
</dbReference>
<dbReference type="GeneID" id="19273071"/>
<dbReference type="PANTHER" id="PTHR45348:SF7">
    <property type="entry name" value="ZINC BINDING OXIDOREDUCTASE, PUTATIVE-RELATED"/>
    <property type="match status" value="1"/>
</dbReference>
<comment type="similarity">
    <text evidence="1">Belongs to the zinc-containing alcohol dehydrogenase family.</text>
</comment>
<sequence length="376" mass="40348">MPTSKAIYLEETGELTVHEITETYTPTDEQSHISVKYSAINPADLRHYYMGCHSYVAGMEYIGPVVATGPNSPFEVGDVLFGVAQFGHRRPLHAGAHQDFLLAEPFMTYKVPPHIQADESEWPQAVGWLVGLRTALDALFNCMDFGLPGLGDQVQDPGNWVLHGVDPRGKSLLIWGASSSVGLAALQLARTAGFSPIFATASPHNHAALTELGATACFDYRSPTVVSEIQAAALASGKPLAAIFDAVTAGTGFAAPPPSSTAPPPDLSKSSPAIAKQCLSPGSAAAKNDAKLCASLGVGFDPDWAFCLAARDQKETPLFHQRLETGMTWVLDHVREIQFTVPQVRIIKGAEEGCRMIKEVFQGKISMEKVVIQHPM</sequence>
<dbReference type="InterPro" id="IPR020843">
    <property type="entry name" value="ER"/>
</dbReference>
<evidence type="ECO:0000256" key="1">
    <source>
        <dbReference type="ARBA" id="ARBA00008072"/>
    </source>
</evidence>
<dbReference type="OrthoDB" id="10257049at2759"/>
<dbReference type="SUPFAM" id="SSF51735">
    <property type="entry name" value="NAD(P)-binding Rossmann-fold domains"/>
    <property type="match status" value="1"/>
</dbReference>
<dbReference type="OMA" id="NHEQYWE"/>
<dbReference type="SMART" id="SM00829">
    <property type="entry name" value="PKS_ER"/>
    <property type="match status" value="1"/>
</dbReference>
<dbReference type="CDD" id="cd08249">
    <property type="entry name" value="enoyl_reductase_like"/>
    <property type="match status" value="1"/>
</dbReference>
<dbReference type="InterPro" id="IPR047122">
    <property type="entry name" value="Trans-enoyl_RdTase-like"/>
</dbReference>
<proteinExistence type="inferred from homology"/>
<dbReference type="HOGENOM" id="CLU_026673_16_3_1"/>
<dbReference type="GO" id="GO:0016651">
    <property type="term" value="F:oxidoreductase activity, acting on NAD(P)H"/>
    <property type="evidence" value="ECO:0007669"/>
    <property type="project" value="InterPro"/>
</dbReference>
<dbReference type="SUPFAM" id="SSF50129">
    <property type="entry name" value="GroES-like"/>
    <property type="match status" value="1"/>
</dbReference>
<feature type="domain" description="Enoyl reductase (ER)" evidence="3">
    <location>
        <begin position="13"/>
        <end position="372"/>
    </location>
</feature>
<dbReference type="InterPro" id="IPR011032">
    <property type="entry name" value="GroES-like_sf"/>
</dbReference>
<dbReference type="PANTHER" id="PTHR45348">
    <property type="entry name" value="HYPOTHETICAL OXIDOREDUCTASE (EUROFUNG)"/>
    <property type="match status" value="1"/>
</dbReference>
<dbReference type="AlphaFoldDB" id="W3X3E4"/>
<evidence type="ECO:0000256" key="2">
    <source>
        <dbReference type="ARBA" id="ARBA00023002"/>
    </source>
</evidence>
<gene>
    <name evidence="4" type="ORF">PFICI_08058</name>
</gene>
<dbReference type="Gene3D" id="3.90.180.10">
    <property type="entry name" value="Medium-chain alcohol dehydrogenases, catalytic domain"/>
    <property type="match status" value="1"/>
</dbReference>
<name>W3X3E4_PESFW</name>
<dbReference type="InterPro" id="IPR013154">
    <property type="entry name" value="ADH-like_N"/>
</dbReference>
<dbReference type="InterPro" id="IPR013149">
    <property type="entry name" value="ADH-like_C"/>
</dbReference>
<evidence type="ECO:0000313" key="4">
    <source>
        <dbReference type="EMBL" id="ETS80529.1"/>
    </source>
</evidence>
<dbReference type="eggNOG" id="KOG1198">
    <property type="taxonomic scope" value="Eukaryota"/>
</dbReference>
<evidence type="ECO:0000259" key="3">
    <source>
        <dbReference type="SMART" id="SM00829"/>
    </source>
</evidence>
<dbReference type="KEGG" id="pfy:PFICI_08058"/>
<accession>W3X3E4</accession>
<organism evidence="4 5">
    <name type="scientific">Pestalotiopsis fici (strain W106-1 / CGMCC3.15140)</name>
    <dbReference type="NCBI Taxonomy" id="1229662"/>
    <lineage>
        <taxon>Eukaryota</taxon>
        <taxon>Fungi</taxon>
        <taxon>Dikarya</taxon>
        <taxon>Ascomycota</taxon>
        <taxon>Pezizomycotina</taxon>
        <taxon>Sordariomycetes</taxon>
        <taxon>Xylariomycetidae</taxon>
        <taxon>Amphisphaeriales</taxon>
        <taxon>Sporocadaceae</taxon>
        <taxon>Pestalotiopsis</taxon>
    </lineage>
</organism>
<dbReference type="Pfam" id="PF08240">
    <property type="entry name" value="ADH_N"/>
    <property type="match status" value="1"/>
</dbReference>
<reference evidence="5" key="1">
    <citation type="journal article" date="2015" name="BMC Genomics">
        <title>Genomic and transcriptomic analysis of the endophytic fungus Pestalotiopsis fici reveals its lifestyle and high potential for synthesis of natural products.</title>
        <authorList>
            <person name="Wang X."/>
            <person name="Zhang X."/>
            <person name="Liu L."/>
            <person name="Xiang M."/>
            <person name="Wang W."/>
            <person name="Sun X."/>
            <person name="Che Y."/>
            <person name="Guo L."/>
            <person name="Liu G."/>
            <person name="Guo L."/>
            <person name="Wang C."/>
            <person name="Yin W.B."/>
            <person name="Stadler M."/>
            <person name="Zhang X."/>
            <person name="Liu X."/>
        </authorList>
    </citation>
    <scope>NUCLEOTIDE SEQUENCE [LARGE SCALE GENOMIC DNA]</scope>
    <source>
        <strain evidence="5">W106-1 / CGMCC3.15140</strain>
    </source>
</reference>
<dbReference type="Pfam" id="PF00107">
    <property type="entry name" value="ADH_zinc_N"/>
    <property type="match status" value="1"/>
</dbReference>
<protein>
    <recommendedName>
        <fullName evidence="3">Enoyl reductase (ER) domain-containing protein</fullName>
    </recommendedName>
</protein>
<keyword evidence="5" id="KW-1185">Reference proteome</keyword>
<dbReference type="EMBL" id="KI912113">
    <property type="protein sequence ID" value="ETS80529.1"/>
    <property type="molecule type" value="Genomic_DNA"/>
</dbReference>
<evidence type="ECO:0000313" key="5">
    <source>
        <dbReference type="Proteomes" id="UP000030651"/>
    </source>
</evidence>
<dbReference type="RefSeq" id="XP_007834830.1">
    <property type="nucleotide sequence ID" value="XM_007836639.1"/>
</dbReference>
<dbReference type="Proteomes" id="UP000030651">
    <property type="component" value="Unassembled WGS sequence"/>
</dbReference>
<dbReference type="InterPro" id="IPR036291">
    <property type="entry name" value="NAD(P)-bd_dom_sf"/>
</dbReference>
<keyword evidence="2" id="KW-0560">Oxidoreductase</keyword>